<dbReference type="Pfam" id="PF08282">
    <property type="entry name" value="Hydrolase_3"/>
    <property type="match status" value="1"/>
</dbReference>
<keyword evidence="2" id="KW-0378">Hydrolase</keyword>
<dbReference type="PANTHER" id="PTHR10000:SF25">
    <property type="entry name" value="PHOSPHATASE YKRA-RELATED"/>
    <property type="match status" value="1"/>
</dbReference>
<dbReference type="EMBL" id="CP013614">
    <property type="protein sequence ID" value="ALS00537.1"/>
    <property type="molecule type" value="Genomic_DNA"/>
</dbReference>
<dbReference type="InterPro" id="IPR000150">
    <property type="entry name" value="Cof"/>
</dbReference>
<evidence type="ECO:0000313" key="1">
    <source>
        <dbReference type="EMBL" id="ALS00537.1"/>
    </source>
</evidence>
<dbReference type="PROSITE" id="PS01228">
    <property type="entry name" value="COF_1"/>
    <property type="match status" value="1"/>
</dbReference>
<dbReference type="InterPro" id="IPR036412">
    <property type="entry name" value="HAD-like_sf"/>
</dbReference>
<dbReference type="SFLD" id="SFLDG01140">
    <property type="entry name" value="C2.B:_Phosphomannomutase_and_P"/>
    <property type="match status" value="1"/>
</dbReference>
<reference evidence="1 3" key="2">
    <citation type="submission" date="2015-12" db="EMBL/GenBank/DDBJ databases">
        <authorList>
            <person name="Lauer A."/>
            <person name="Humrighouse B."/>
            <person name="Loparev V."/>
            <person name="Shewmaker P.L."/>
            <person name="Whitney A.M."/>
            <person name="McLaughlin R.W."/>
        </authorList>
    </citation>
    <scope>NUCLEOTIDE SEQUENCE [LARGE SCALE GENOMIC DNA]</scope>
    <source>
        <strain evidence="1 3">LMG 23085</strain>
    </source>
</reference>
<evidence type="ECO:0000313" key="2">
    <source>
        <dbReference type="EMBL" id="OJG91222.1"/>
    </source>
</evidence>
<proteinExistence type="predicted"/>
<accession>A0A0S3K915</accession>
<keyword evidence="3" id="KW-1185">Reference proteome</keyword>
<name>A0A0S3K915_9ENTE</name>
<dbReference type="Gene3D" id="3.30.1240.10">
    <property type="match status" value="1"/>
</dbReference>
<dbReference type="KEGG" id="ess:ATZ33_03860"/>
<organism evidence="2 4">
    <name type="scientific">Enterococcus silesiacus</name>
    <dbReference type="NCBI Taxonomy" id="332949"/>
    <lineage>
        <taxon>Bacteria</taxon>
        <taxon>Bacillati</taxon>
        <taxon>Bacillota</taxon>
        <taxon>Bacilli</taxon>
        <taxon>Lactobacillales</taxon>
        <taxon>Enterococcaceae</taxon>
        <taxon>Enterococcus</taxon>
    </lineage>
</organism>
<dbReference type="InterPro" id="IPR006379">
    <property type="entry name" value="HAD-SF_hydro_IIB"/>
</dbReference>
<dbReference type="EMBL" id="JXLC01000016">
    <property type="protein sequence ID" value="OJG91222.1"/>
    <property type="molecule type" value="Genomic_DNA"/>
</dbReference>
<reference evidence="2 4" key="1">
    <citation type="submission" date="2014-12" db="EMBL/GenBank/DDBJ databases">
        <title>Draft genome sequences of 29 type strains of Enterococci.</title>
        <authorList>
            <person name="Zhong Z."/>
            <person name="Sun Z."/>
            <person name="Liu W."/>
            <person name="Zhang W."/>
            <person name="Zhang H."/>
        </authorList>
    </citation>
    <scope>NUCLEOTIDE SEQUENCE [LARGE SCALE GENOMIC DNA]</scope>
    <source>
        <strain evidence="2 4">DSM 22801</strain>
    </source>
</reference>
<dbReference type="OrthoDB" id="9810101at2"/>
<evidence type="ECO:0000313" key="4">
    <source>
        <dbReference type="Proteomes" id="UP000183039"/>
    </source>
</evidence>
<dbReference type="AlphaFoldDB" id="A0A0S3K915"/>
<dbReference type="GO" id="GO:0005829">
    <property type="term" value="C:cytosol"/>
    <property type="evidence" value="ECO:0007669"/>
    <property type="project" value="TreeGrafter"/>
</dbReference>
<dbReference type="Gene3D" id="3.40.50.1000">
    <property type="entry name" value="HAD superfamily/HAD-like"/>
    <property type="match status" value="1"/>
</dbReference>
<dbReference type="Proteomes" id="UP000065511">
    <property type="component" value="Chromosome"/>
</dbReference>
<protein>
    <submittedName>
        <fullName evidence="2">Cof-like hydrolase</fullName>
    </submittedName>
    <submittedName>
        <fullName evidence="1">HAD family hydrolase</fullName>
    </submittedName>
</protein>
<dbReference type="SUPFAM" id="SSF56784">
    <property type="entry name" value="HAD-like"/>
    <property type="match status" value="1"/>
</dbReference>
<dbReference type="InterPro" id="IPR023214">
    <property type="entry name" value="HAD_sf"/>
</dbReference>
<dbReference type="PANTHER" id="PTHR10000">
    <property type="entry name" value="PHOSPHOSERINE PHOSPHATASE"/>
    <property type="match status" value="1"/>
</dbReference>
<dbReference type="NCBIfam" id="TIGR00099">
    <property type="entry name" value="Cof-subfamily"/>
    <property type="match status" value="1"/>
</dbReference>
<gene>
    <name evidence="1" type="ORF">ATZ33_03860</name>
    <name evidence="2" type="ORF">RV15_GL000852</name>
</gene>
<evidence type="ECO:0000313" key="3">
    <source>
        <dbReference type="Proteomes" id="UP000065511"/>
    </source>
</evidence>
<dbReference type="Proteomes" id="UP000183039">
    <property type="component" value="Unassembled WGS sequence"/>
</dbReference>
<dbReference type="GO" id="GO:0016791">
    <property type="term" value="F:phosphatase activity"/>
    <property type="evidence" value="ECO:0007669"/>
    <property type="project" value="UniProtKB-ARBA"/>
</dbReference>
<dbReference type="NCBIfam" id="TIGR01484">
    <property type="entry name" value="HAD-SF-IIB"/>
    <property type="match status" value="1"/>
</dbReference>
<dbReference type="GO" id="GO:0000287">
    <property type="term" value="F:magnesium ion binding"/>
    <property type="evidence" value="ECO:0007669"/>
    <property type="project" value="TreeGrafter"/>
</dbReference>
<dbReference type="RefSeq" id="WP_071878163.1">
    <property type="nucleotide sequence ID" value="NZ_JXLC01000016.1"/>
</dbReference>
<sequence>MENIQAVAFFDLDGTLLNDKSQITSEITKAISSLKANNVLPMIATGRTVVEIEHIMKDSGIDSAIVMNGQFIQVEGKKVYSDEFTYDECLKMYEHVKSLGHEISYYNDQQIWCSGHSEILANAYAFIHSDVPVIDHSSLKDKTINMMLVLSEDGDEHYLKHFPEMTFYRNGPYSIDTVRKGVSKGSGVKNLFKALDLPTVPTFAFGDGINDLALFEACDNKIAMGNARNELKERASFITKKNTDGGIVHALKHFDLM</sequence>
<dbReference type="SFLD" id="SFLDS00003">
    <property type="entry name" value="Haloacid_Dehalogenase"/>
    <property type="match status" value="1"/>
</dbReference>